<proteinExistence type="predicted"/>
<comment type="caution">
    <text evidence="3">The sequence shown here is derived from an EMBL/GenBank/DDBJ whole genome shotgun (WGS) entry which is preliminary data.</text>
</comment>
<dbReference type="AlphaFoldDB" id="A0A8K1C6S4"/>
<dbReference type="GO" id="GO:0035145">
    <property type="term" value="C:exon-exon junction complex"/>
    <property type="evidence" value="ECO:0007669"/>
    <property type="project" value="TreeGrafter"/>
</dbReference>
<feature type="compositionally biased region" description="Polar residues" evidence="1">
    <location>
        <begin position="114"/>
        <end position="129"/>
    </location>
</feature>
<feature type="domain" description="WIBG Mago-binding" evidence="2">
    <location>
        <begin position="17"/>
        <end position="43"/>
    </location>
</feature>
<keyword evidence="4" id="KW-1185">Reference proteome</keyword>
<dbReference type="Proteomes" id="UP000794436">
    <property type="component" value="Unassembled WGS sequence"/>
</dbReference>
<feature type="compositionally biased region" description="Basic and acidic residues" evidence="1">
    <location>
        <begin position="146"/>
        <end position="157"/>
    </location>
</feature>
<feature type="compositionally biased region" description="Polar residues" evidence="1">
    <location>
        <begin position="210"/>
        <end position="232"/>
    </location>
</feature>
<feature type="region of interest" description="Disordered" evidence="1">
    <location>
        <begin position="146"/>
        <end position="232"/>
    </location>
</feature>
<dbReference type="GO" id="GO:0005737">
    <property type="term" value="C:cytoplasm"/>
    <property type="evidence" value="ECO:0007669"/>
    <property type="project" value="TreeGrafter"/>
</dbReference>
<dbReference type="SMART" id="SM01273">
    <property type="entry name" value="Mago-bind"/>
    <property type="match status" value="1"/>
</dbReference>
<evidence type="ECO:0000259" key="2">
    <source>
        <dbReference type="SMART" id="SM01273"/>
    </source>
</evidence>
<feature type="compositionally biased region" description="Low complexity" evidence="1">
    <location>
        <begin position="65"/>
        <end position="79"/>
    </location>
</feature>
<dbReference type="GO" id="GO:1903259">
    <property type="term" value="P:exon-exon junction complex disassembly"/>
    <property type="evidence" value="ECO:0007669"/>
    <property type="project" value="InterPro"/>
</dbReference>
<dbReference type="InterPro" id="IPR015362">
    <property type="entry name" value="WIBG_mago-bd"/>
</dbReference>
<protein>
    <recommendedName>
        <fullName evidence="2">WIBG Mago-binding domain-containing protein</fullName>
    </recommendedName>
</protein>
<dbReference type="InterPro" id="IPR039333">
    <property type="entry name" value="PYM1"/>
</dbReference>
<gene>
    <name evidence="3" type="ORF">Poli38472_003415</name>
</gene>
<dbReference type="GO" id="GO:0003723">
    <property type="term" value="F:RNA binding"/>
    <property type="evidence" value="ECO:0007669"/>
    <property type="project" value="TreeGrafter"/>
</dbReference>
<feature type="region of interest" description="Disordered" evidence="1">
    <location>
        <begin position="42"/>
        <end position="129"/>
    </location>
</feature>
<dbReference type="PANTHER" id="PTHR22959:SF0">
    <property type="entry name" value="PARTNER OF Y14 AND MAGO"/>
    <property type="match status" value="1"/>
</dbReference>
<dbReference type="PANTHER" id="PTHR22959">
    <property type="entry name" value="PYM PROTEIN"/>
    <property type="match status" value="1"/>
</dbReference>
<organism evidence="3 4">
    <name type="scientific">Pythium oligandrum</name>
    <name type="common">Mycoparasitic fungus</name>
    <dbReference type="NCBI Taxonomy" id="41045"/>
    <lineage>
        <taxon>Eukaryota</taxon>
        <taxon>Sar</taxon>
        <taxon>Stramenopiles</taxon>
        <taxon>Oomycota</taxon>
        <taxon>Peronosporomycetes</taxon>
        <taxon>Pythiales</taxon>
        <taxon>Pythiaceae</taxon>
        <taxon>Pythium</taxon>
    </lineage>
</organism>
<feature type="compositionally biased region" description="Basic and acidic residues" evidence="1">
    <location>
        <begin position="166"/>
        <end position="175"/>
    </location>
</feature>
<evidence type="ECO:0000313" key="3">
    <source>
        <dbReference type="EMBL" id="TMW57490.1"/>
    </source>
</evidence>
<reference evidence="3" key="1">
    <citation type="submission" date="2019-03" db="EMBL/GenBank/DDBJ databases">
        <title>Long read genome sequence of the mycoparasitic Pythium oligandrum ATCC 38472 isolated from sugarbeet rhizosphere.</title>
        <authorList>
            <person name="Gaulin E."/>
        </authorList>
    </citation>
    <scope>NUCLEOTIDE SEQUENCE</scope>
    <source>
        <strain evidence="3">ATCC 38472_TT</strain>
    </source>
</reference>
<evidence type="ECO:0000313" key="4">
    <source>
        <dbReference type="Proteomes" id="UP000794436"/>
    </source>
</evidence>
<dbReference type="SUPFAM" id="SSF101931">
    <property type="entry name" value="Pym (Within the bgcn gene intron protein, WIBG), N-terminal domain"/>
    <property type="match status" value="1"/>
</dbReference>
<dbReference type="InterPro" id="IPR036348">
    <property type="entry name" value="WIBG_N_sf"/>
</dbReference>
<accession>A0A8K1C6S4</accession>
<name>A0A8K1C6S4_PYTOL</name>
<feature type="compositionally biased region" description="Basic and acidic residues" evidence="1">
    <location>
        <begin position="101"/>
        <end position="113"/>
    </location>
</feature>
<feature type="compositionally biased region" description="Basic and acidic residues" evidence="1">
    <location>
        <begin position="191"/>
        <end position="209"/>
    </location>
</feature>
<dbReference type="Pfam" id="PF09282">
    <property type="entry name" value="Mago-bind"/>
    <property type="match status" value="1"/>
</dbReference>
<sequence>MERKTTLPLGAVRTEDGQVVIPESRRADGSVRKPIRIRQGYVPQDEVPKYKPIGQRLREQEAKKQQQVGADAVAQQLGAMTIDAKRDEKTSQESPRARAKSASEEKEQPRRQESASSGTRELKNELSNVNKLLREISKLEEIAAAMERKEEGNESKRPYHQKQKLARKDELETRRQAILQELNGNGSAKPASRDERPRDHKKEAPRRDQPCTNRQQEQRKPASSNTLRTIEL</sequence>
<dbReference type="EMBL" id="SPLM01000144">
    <property type="protein sequence ID" value="TMW57490.1"/>
    <property type="molecule type" value="Genomic_DNA"/>
</dbReference>
<dbReference type="OrthoDB" id="21625at2759"/>
<evidence type="ECO:0000256" key="1">
    <source>
        <dbReference type="SAM" id="MobiDB-lite"/>
    </source>
</evidence>